<accession>A0A285MD41</accession>
<dbReference type="CDD" id="cd06529">
    <property type="entry name" value="S24_LexA-like"/>
    <property type="match status" value="1"/>
</dbReference>
<keyword evidence="4" id="KW-1185">Reference proteome</keyword>
<feature type="domain" description="HTH cro/C1-type" evidence="2">
    <location>
        <begin position="4"/>
        <end position="58"/>
    </location>
</feature>
<dbReference type="PANTHER" id="PTHR46558:SF4">
    <property type="entry name" value="DNA-BIDING PHAGE PROTEIN"/>
    <property type="match status" value="1"/>
</dbReference>
<proteinExistence type="predicted"/>
<evidence type="ECO:0000256" key="1">
    <source>
        <dbReference type="ARBA" id="ARBA00023125"/>
    </source>
</evidence>
<dbReference type="SUPFAM" id="SSF47413">
    <property type="entry name" value="lambda repressor-like DNA-binding domains"/>
    <property type="match status" value="1"/>
</dbReference>
<dbReference type="InterPro" id="IPR001387">
    <property type="entry name" value="Cro/C1-type_HTH"/>
</dbReference>
<dbReference type="RefSeq" id="WP_097044427.1">
    <property type="nucleotide sequence ID" value="NZ_OBEH01000001.1"/>
</dbReference>
<sequence>MQSIKQLRRKKGVSQTLLAEAVGVSLRTIQTYERRDANIPTKNLSKIATYFDMTIAELYLREVNEMGDAYAKRKTIIKHGSVFNPLDYGKYFTQIPLVLVEGQKNYIESLTESGLGNSPFRTGFVIEFLEDEAYKAFEVSGDSMNDGSIDAIPNKTIVLGIKTKKERFARESNSMIGKPYILVCKDRIICKQVAGFDIDKKALQCHNLNKSPEYQDFELPLEDILEIFRIVKKQF</sequence>
<dbReference type="CDD" id="cd00093">
    <property type="entry name" value="HTH_XRE"/>
    <property type="match status" value="1"/>
</dbReference>
<dbReference type="Gene3D" id="1.10.260.40">
    <property type="entry name" value="lambda repressor-like DNA-binding domains"/>
    <property type="match status" value="1"/>
</dbReference>
<dbReference type="InterPro" id="IPR039418">
    <property type="entry name" value="LexA-like"/>
</dbReference>
<name>A0A285MD41_9FLAO</name>
<dbReference type="OrthoDB" id="3831186at2"/>
<dbReference type="GO" id="GO:0003677">
    <property type="term" value="F:DNA binding"/>
    <property type="evidence" value="ECO:0007669"/>
    <property type="project" value="UniProtKB-KW"/>
</dbReference>
<protein>
    <submittedName>
        <fullName evidence="3">DNA-binding transcriptional regulator, XRE-family HTH domain</fullName>
    </submittedName>
</protein>
<reference evidence="4" key="1">
    <citation type="submission" date="2017-09" db="EMBL/GenBank/DDBJ databases">
        <authorList>
            <person name="Varghese N."/>
            <person name="Submissions S."/>
        </authorList>
    </citation>
    <scope>NUCLEOTIDE SEQUENCE [LARGE SCALE GENOMIC DNA]</scope>
    <source>
        <strain evidence="4">DSM 25885</strain>
    </source>
</reference>
<dbReference type="Proteomes" id="UP000219048">
    <property type="component" value="Unassembled WGS sequence"/>
</dbReference>
<dbReference type="PROSITE" id="PS50943">
    <property type="entry name" value="HTH_CROC1"/>
    <property type="match status" value="1"/>
</dbReference>
<evidence type="ECO:0000313" key="4">
    <source>
        <dbReference type="Proteomes" id="UP000219048"/>
    </source>
</evidence>
<gene>
    <name evidence="3" type="ORF">SAMN06265377_0761</name>
</gene>
<evidence type="ECO:0000259" key="2">
    <source>
        <dbReference type="PROSITE" id="PS50943"/>
    </source>
</evidence>
<dbReference type="SMART" id="SM00530">
    <property type="entry name" value="HTH_XRE"/>
    <property type="match status" value="1"/>
</dbReference>
<keyword evidence="1 3" id="KW-0238">DNA-binding</keyword>
<dbReference type="AlphaFoldDB" id="A0A285MD41"/>
<dbReference type="Pfam" id="PF01381">
    <property type="entry name" value="HTH_3"/>
    <property type="match status" value="1"/>
</dbReference>
<organism evidence="3 4">
    <name type="scientific">Flagellimonas pacifica</name>
    <dbReference type="NCBI Taxonomy" id="1247520"/>
    <lineage>
        <taxon>Bacteria</taxon>
        <taxon>Pseudomonadati</taxon>
        <taxon>Bacteroidota</taxon>
        <taxon>Flavobacteriia</taxon>
        <taxon>Flavobacteriales</taxon>
        <taxon>Flavobacteriaceae</taxon>
        <taxon>Flagellimonas</taxon>
    </lineage>
</organism>
<evidence type="ECO:0000313" key="3">
    <source>
        <dbReference type="EMBL" id="SNY95095.1"/>
    </source>
</evidence>
<dbReference type="PANTHER" id="PTHR46558">
    <property type="entry name" value="TRACRIPTIONAL REGULATORY PROTEIN-RELATED-RELATED"/>
    <property type="match status" value="1"/>
</dbReference>
<dbReference type="EMBL" id="OBEH01000001">
    <property type="protein sequence ID" value="SNY95095.1"/>
    <property type="molecule type" value="Genomic_DNA"/>
</dbReference>
<dbReference type="InterPro" id="IPR010982">
    <property type="entry name" value="Lambda_DNA-bd_dom_sf"/>
</dbReference>